<keyword evidence="6" id="KW-1185">Reference proteome</keyword>
<reference evidence="4" key="2">
    <citation type="submission" date="2019-06" db="EMBL/GenBank/DDBJ databases">
        <title>Genomics analysis of Aphanomyces spp. identifies a new class of oomycete effector associated with host adaptation.</title>
        <authorList>
            <person name="Gaulin E."/>
        </authorList>
    </citation>
    <scope>NUCLEOTIDE SEQUENCE</scope>
    <source>
        <strain evidence="4">CBS 578.67</strain>
    </source>
</reference>
<sequence length="667" mass="74287">MPPSKELQDIYPKNSFLWKALAASGLVSLTLVSAPVLVCFLVVYVPFNAIRTWCARPHPSDRFNAASSTRTKTPPPAFTMTSQYVTMRDGTRIAIDLYLPEKKDTVTSLPCILHQSRYFRSIALRWPWRLFVNQGRPFNFINAGYFKRMLADGYAIVSMDVRGTGASFGSLAHPWSMDERLDSVDMLDWITRQPWSNGSVGLWGISYEGTAAYLTASMNHPAVRACVPMYMFYDMYNDIVAPGGIAQQFFTLKWQELTQHFDRNAFGDMPSMFGLGRLFFQGVAPASRDFQELEEAIAGHRANWNPSINPLLNRDTPTDGGITPGDLSLLHVVDAIQKAQVPMLFYSGWYDQTVRSALQGFATQPSHSKVIIGPWNHAGVRFWNPDTQHSQNSDCDHLMPVLAFLEAHLSRPTHIAPPPPALHAGIEYFSLGANRWHFSSQWPPLEVSRTTYYLSLQDRALVTDVSYVRGGSHSWDVSTQHALTGISRWQATIEVFKPMKYTGWHDANHVVFTSAPLETPLQMVGTATVTLWLSSSAPDSCDIFVYVTAIPPLSSSRHHVSYVTEGHFRAIHAQEVASDDASGVIPHNPDPAVPRHSYLTANVRPVVESTQVRFGLLPIAYRFEAGWSVQVRLVGHDNAHFVDVAPARTTTLTATALQLASLSLPIA</sequence>
<evidence type="ECO:0000259" key="3">
    <source>
        <dbReference type="SMART" id="SM00939"/>
    </source>
</evidence>
<feature type="transmembrane region" description="Helical" evidence="2">
    <location>
        <begin position="21"/>
        <end position="47"/>
    </location>
</feature>
<accession>A0A485LIF8</accession>
<dbReference type="Gene3D" id="2.60.120.260">
    <property type="entry name" value="Galactose-binding domain-like"/>
    <property type="match status" value="1"/>
</dbReference>
<dbReference type="Proteomes" id="UP000332933">
    <property type="component" value="Unassembled WGS sequence"/>
</dbReference>
<dbReference type="Pfam" id="PF08530">
    <property type="entry name" value="PepX_C"/>
    <property type="match status" value="1"/>
</dbReference>
<name>A0A485LIF8_9STRA</name>
<keyword evidence="2" id="KW-1133">Transmembrane helix</keyword>
<evidence type="ECO:0000256" key="2">
    <source>
        <dbReference type="SAM" id="Phobius"/>
    </source>
</evidence>
<dbReference type="InterPro" id="IPR029058">
    <property type="entry name" value="AB_hydrolase_fold"/>
</dbReference>
<dbReference type="Pfam" id="PF02129">
    <property type="entry name" value="Peptidase_S15"/>
    <property type="match status" value="1"/>
</dbReference>
<dbReference type="EMBL" id="CAADRA010007005">
    <property type="protein sequence ID" value="VFT98217.1"/>
    <property type="molecule type" value="Genomic_DNA"/>
</dbReference>
<dbReference type="EMBL" id="VJMH01006979">
    <property type="protein sequence ID" value="KAF0686705.1"/>
    <property type="molecule type" value="Genomic_DNA"/>
</dbReference>
<keyword evidence="1" id="KW-0378">Hydrolase</keyword>
<dbReference type="SUPFAM" id="SSF49785">
    <property type="entry name" value="Galactose-binding domain-like"/>
    <property type="match status" value="1"/>
</dbReference>
<evidence type="ECO:0000313" key="4">
    <source>
        <dbReference type="EMBL" id="KAF0686705.1"/>
    </source>
</evidence>
<dbReference type="OrthoDB" id="416441at2759"/>
<reference evidence="5 6" key="1">
    <citation type="submission" date="2019-03" db="EMBL/GenBank/DDBJ databases">
        <authorList>
            <person name="Gaulin E."/>
            <person name="Dumas B."/>
        </authorList>
    </citation>
    <scope>NUCLEOTIDE SEQUENCE [LARGE SCALE GENOMIC DNA]</scope>
    <source>
        <strain evidence="5">CBS 568.67</strain>
    </source>
</reference>
<dbReference type="InterPro" id="IPR000383">
    <property type="entry name" value="Xaa-Pro-like_dom"/>
</dbReference>
<dbReference type="Gene3D" id="3.40.50.1820">
    <property type="entry name" value="alpha/beta hydrolase"/>
    <property type="match status" value="2"/>
</dbReference>
<dbReference type="GO" id="GO:0008239">
    <property type="term" value="F:dipeptidyl-peptidase activity"/>
    <property type="evidence" value="ECO:0007669"/>
    <property type="project" value="InterPro"/>
</dbReference>
<dbReference type="InterPro" id="IPR005674">
    <property type="entry name" value="CocE/Ser_esterase"/>
</dbReference>
<evidence type="ECO:0000313" key="5">
    <source>
        <dbReference type="EMBL" id="VFT98217.1"/>
    </source>
</evidence>
<dbReference type="NCBIfam" id="TIGR00976">
    <property type="entry name" value="CocE_NonD"/>
    <property type="match status" value="1"/>
</dbReference>
<keyword evidence="2" id="KW-0812">Transmembrane</keyword>
<feature type="domain" description="Xaa-Pro dipeptidyl-peptidase C-terminal" evidence="3">
    <location>
        <begin position="402"/>
        <end position="658"/>
    </location>
</feature>
<keyword evidence="2" id="KW-0472">Membrane</keyword>
<dbReference type="SUPFAM" id="SSF53474">
    <property type="entry name" value="alpha/beta-Hydrolases"/>
    <property type="match status" value="1"/>
</dbReference>
<dbReference type="SMART" id="SM00939">
    <property type="entry name" value="PepX_C"/>
    <property type="match status" value="1"/>
</dbReference>
<protein>
    <submittedName>
        <fullName evidence="5">Aste57867_21547 protein</fullName>
    </submittedName>
</protein>
<dbReference type="InterPro" id="IPR013736">
    <property type="entry name" value="Xaa-Pro_dipept_C"/>
</dbReference>
<evidence type="ECO:0000313" key="6">
    <source>
        <dbReference type="Proteomes" id="UP000332933"/>
    </source>
</evidence>
<evidence type="ECO:0000256" key="1">
    <source>
        <dbReference type="ARBA" id="ARBA00022801"/>
    </source>
</evidence>
<dbReference type="AlphaFoldDB" id="A0A485LIF8"/>
<organism evidence="5 6">
    <name type="scientific">Aphanomyces stellatus</name>
    <dbReference type="NCBI Taxonomy" id="120398"/>
    <lineage>
        <taxon>Eukaryota</taxon>
        <taxon>Sar</taxon>
        <taxon>Stramenopiles</taxon>
        <taxon>Oomycota</taxon>
        <taxon>Saprolegniomycetes</taxon>
        <taxon>Saprolegniales</taxon>
        <taxon>Verrucalvaceae</taxon>
        <taxon>Aphanomyces</taxon>
    </lineage>
</organism>
<dbReference type="InterPro" id="IPR008979">
    <property type="entry name" value="Galactose-bd-like_sf"/>
</dbReference>
<proteinExistence type="predicted"/>
<gene>
    <name evidence="5" type="primary">Aste57867_21547</name>
    <name evidence="4" type="ORF">As57867_021478</name>
    <name evidence="5" type="ORF">ASTE57867_21547</name>
</gene>